<name>A0ABV8TWF7_9ACTN</name>
<keyword evidence="1" id="KW-0812">Transmembrane</keyword>
<proteinExistence type="predicted"/>
<feature type="transmembrane region" description="Helical" evidence="1">
    <location>
        <begin position="64"/>
        <end position="84"/>
    </location>
</feature>
<protein>
    <recommendedName>
        <fullName evidence="4">RsgI N-terminal anti-sigma domain-containing protein</fullName>
    </recommendedName>
</protein>
<keyword evidence="1" id="KW-1133">Transmembrane helix</keyword>
<sequence length="132" mass="14045">MSDSNIPPAPVPPNGDSGPILVTIGDIAVSDSEIITPAGTIRTKGAVWTVTDFSRTTSKIPTHAIVLAIIFALFCLIGLLFLLMKEEETTGHVQVTVHGDGKTYQTSLPVNHAGAAYQINQQVQYARNLSAM</sequence>
<evidence type="ECO:0000256" key="1">
    <source>
        <dbReference type="SAM" id="Phobius"/>
    </source>
</evidence>
<evidence type="ECO:0000313" key="2">
    <source>
        <dbReference type="EMBL" id="MFC4334817.1"/>
    </source>
</evidence>
<comment type="caution">
    <text evidence="2">The sequence shown here is derived from an EMBL/GenBank/DDBJ whole genome shotgun (WGS) entry which is preliminary data.</text>
</comment>
<organism evidence="2 3">
    <name type="scientific">Salininema proteolyticum</name>
    <dbReference type="NCBI Taxonomy" id="1607685"/>
    <lineage>
        <taxon>Bacteria</taxon>
        <taxon>Bacillati</taxon>
        <taxon>Actinomycetota</taxon>
        <taxon>Actinomycetes</taxon>
        <taxon>Glycomycetales</taxon>
        <taxon>Glycomycetaceae</taxon>
        <taxon>Salininema</taxon>
    </lineage>
</organism>
<dbReference type="EMBL" id="JBHSDK010000010">
    <property type="protein sequence ID" value="MFC4334817.1"/>
    <property type="molecule type" value="Genomic_DNA"/>
</dbReference>
<accession>A0ABV8TWF7</accession>
<keyword evidence="1" id="KW-0472">Membrane</keyword>
<dbReference type="RefSeq" id="WP_380618885.1">
    <property type="nucleotide sequence ID" value="NZ_JBHSDK010000010.1"/>
</dbReference>
<evidence type="ECO:0008006" key="4">
    <source>
        <dbReference type="Google" id="ProtNLM"/>
    </source>
</evidence>
<evidence type="ECO:0000313" key="3">
    <source>
        <dbReference type="Proteomes" id="UP001595823"/>
    </source>
</evidence>
<keyword evidence="3" id="KW-1185">Reference proteome</keyword>
<dbReference type="Proteomes" id="UP001595823">
    <property type="component" value="Unassembled WGS sequence"/>
</dbReference>
<reference evidence="3" key="1">
    <citation type="journal article" date="2019" name="Int. J. Syst. Evol. Microbiol.">
        <title>The Global Catalogue of Microorganisms (GCM) 10K type strain sequencing project: providing services to taxonomists for standard genome sequencing and annotation.</title>
        <authorList>
            <consortium name="The Broad Institute Genomics Platform"/>
            <consortium name="The Broad Institute Genome Sequencing Center for Infectious Disease"/>
            <person name="Wu L."/>
            <person name="Ma J."/>
        </authorList>
    </citation>
    <scope>NUCLEOTIDE SEQUENCE [LARGE SCALE GENOMIC DNA]</scope>
    <source>
        <strain evidence="3">IBRC-M 10908</strain>
    </source>
</reference>
<gene>
    <name evidence="2" type="ORF">ACFPET_06365</name>
</gene>